<sequence length="507" mass="51577">MSAPTLAEVAGWDVPLLRGAVWTLDSVAGGLPAWRARVEAVGRSLEDASCWYGPAAQAAGAALVEVSTVATAVTAALDESLEHAQRLLAEADTAQELAERALAAAASVPVVLDGAGRLVSLPAVQVGAEPGLGADQTAVALQAQELAEEALAAAVRGDRAAGEAEAALARLGMGGGSAPATSMDLVGTVVAGTGMAAVLPPPGGPGEQAAWWAGLSTADRLTAISEVPSRIGRLDGLPAWARNQANRVLVERTLTEPSLPGHAVAVSVAAEITRREVAGEEVQLHLFQPEEGLVALAVGDLDTADHVALLVPGTGIDPIEDLDGLVGDAAAVAGATRAAAPAAAVATIAWMGYRAPSNLVKAPSPHYSWPGGRALDATLGGLASARAATSGGRPHTTVIGHSYGTLVIDRAADASGQLAADDVVLLGSPGMDNRAVELEVDGVYEASAPVDPITWGEFHGQYRTWEDSFGAEELPTDWRNWHTGYYDEDGSTLTPIGEVVGGVREPA</sequence>
<evidence type="ECO:0000313" key="4">
    <source>
        <dbReference type="Proteomes" id="UP000001382"/>
    </source>
</evidence>
<evidence type="ECO:0000256" key="1">
    <source>
        <dbReference type="SAM" id="Coils"/>
    </source>
</evidence>
<organism evidence="3 4">
    <name type="scientific">Geodermatophilus obscurus (strain ATCC 25078 / DSM 43160 / JCM 3152 / CCUG 61914 / KCC A-0152 / KCTC 9177 / NBRC 13315 / NRRL B-3577 / G-20)</name>
    <dbReference type="NCBI Taxonomy" id="526225"/>
    <lineage>
        <taxon>Bacteria</taxon>
        <taxon>Bacillati</taxon>
        <taxon>Actinomycetota</taxon>
        <taxon>Actinomycetes</taxon>
        <taxon>Geodermatophilales</taxon>
        <taxon>Geodermatophilaceae</taxon>
        <taxon>Geodermatophilus</taxon>
    </lineage>
</organism>
<feature type="domain" description="DUF1023" evidence="2">
    <location>
        <begin position="290"/>
        <end position="454"/>
    </location>
</feature>
<proteinExistence type="predicted"/>
<accession>D2S784</accession>
<dbReference type="ESTHER" id="geoog-d2s784">
    <property type="family name" value="Duf_1023"/>
</dbReference>
<dbReference type="InterPro" id="IPR010427">
    <property type="entry name" value="DUF1023"/>
</dbReference>
<dbReference type="HOGENOM" id="CLU_025057_2_1_11"/>
<protein>
    <recommendedName>
        <fullName evidence="2">DUF1023 domain-containing protein</fullName>
    </recommendedName>
</protein>
<evidence type="ECO:0000259" key="2">
    <source>
        <dbReference type="Pfam" id="PF06259"/>
    </source>
</evidence>
<dbReference type="Proteomes" id="UP000001382">
    <property type="component" value="Chromosome"/>
</dbReference>
<name>D2S784_GEOOG</name>
<dbReference type="Pfam" id="PF06259">
    <property type="entry name" value="Abhydrolase_8"/>
    <property type="match status" value="1"/>
</dbReference>
<dbReference type="eggNOG" id="COG4099">
    <property type="taxonomic scope" value="Bacteria"/>
</dbReference>
<keyword evidence="1" id="KW-0175">Coiled coil</keyword>
<reference evidence="3 4" key="1">
    <citation type="journal article" date="2010" name="Stand. Genomic Sci.">
        <title>Complete genome sequence of Geodermatophilus obscurus type strain (G-20).</title>
        <authorList>
            <person name="Ivanova N."/>
            <person name="Sikorski J."/>
            <person name="Jando M."/>
            <person name="Munk C."/>
            <person name="Lapidus A."/>
            <person name="Glavina Del Rio T."/>
            <person name="Copeland A."/>
            <person name="Tice H."/>
            <person name="Cheng J.-F."/>
            <person name="Lucas S."/>
            <person name="Chen F."/>
            <person name="Nolan M."/>
            <person name="Bruce D."/>
            <person name="Goodwin L."/>
            <person name="Pitluck S."/>
            <person name="Mavromatis K."/>
            <person name="Mikhailova N."/>
            <person name="Pati A."/>
            <person name="Chen A."/>
            <person name="Palaniappan K."/>
            <person name="Land M."/>
            <person name="Hauser L."/>
            <person name="Chang Y.-J."/>
            <person name="Jeffries C.D."/>
            <person name="Meincke L."/>
            <person name="Brettin T."/>
            <person name="Detter J.C."/>
            <person name="Detter J.C."/>
            <person name="Rohde M."/>
            <person name="Goeker M."/>
            <person name="Bristow J."/>
            <person name="Eisen J.A."/>
            <person name="Markowitz V."/>
            <person name="Hugenholtz P."/>
            <person name="Kyrpides N.C."/>
            <person name="Klenk H.-P."/>
        </authorList>
    </citation>
    <scope>NUCLEOTIDE SEQUENCE [LARGE SCALE GENOMIC DNA]</scope>
    <source>
        <strain evidence="4">ATCC 25078 / DSM 43160 / JCM 3152 / KCC A-0152 / KCTC 9177 / NBRC 13315 / NRRL B-3577 / G-20</strain>
    </source>
</reference>
<dbReference type="STRING" id="526225.Gobs_0604"/>
<dbReference type="EMBL" id="CP001867">
    <property type="protein sequence ID" value="ADB73384.1"/>
    <property type="molecule type" value="Genomic_DNA"/>
</dbReference>
<dbReference type="OrthoDB" id="3259161at2"/>
<gene>
    <name evidence="3" type="ordered locus">Gobs_0604</name>
</gene>
<dbReference type="KEGG" id="gob:Gobs_0604"/>
<feature type="coiled-coil region" evidence="1">
    <location>
        <begin position="77"/>
        <end position="104"/>
    </location>
</feature>
<dbReference type="RefSeq" id="WP_012946825.1">
    <property type="nucleotide sequence ID" value="NC_013757.1"/>
</dbReference>
<dbReference type="AlphaFoldDB" id="D2S784"/>
<keyword evidence="4" id="KW-1185">Reference proteome</keyword>
<reference evidence="4" key="2">
    <citation type="submission" date="2010-01" db="EMBL/GenBank/DDBJ databases">
        <title>The complete genome of Geodermatophilus obscurus DSM 43160.</title>
        <authorList>
            <consortium name="US DOE Joint Genome Institute (JGI-PGF)"/>
            <person name="Lucas S."/>
            <person name="Copeland A."/>
            <person name="Lapidus A."/>
            <person name="Glavina del Rio T."/>
            <person name="Dalin E."/>
            <person name="Tice H."/>
            <person name="Bruce D."/>
            <person name="Goodwin L."/>
            <person name="Pitluck S."/>
            <person name="Kyrpides N."/>
            <person name="Mavromatis K."/>
            <person name="Ivanova N."/>
            <person name="Munk A.C."/>
            <person name="Brettin T."/>
            <person name="Detter J.C."/>
            <person name="Han C."/>
            <person name="Larimer F."/>
            <person name="Land M."/>
            <person name="Hauser L."/>
            <person name="Markowitz V."/>
            <person name="Cheng J.-F."/>
            <person name="Hugenholtz P."/>
            <person name="Woyke T."/>
            <person name="Wu D."/>
            <person name="Jando M."/>
            <person name="Schneider S."/>
            <person name="Klenk H.-P."/>
            <person name="Eisen J.A."/>
        </authorList>
    </citation>
    <scope>NUCLEOTIDE SEQUENCE [LARGE SCALE GENOMIC DNA]</scope>
    <source>
        <strain evidence="4">ATCC 25078 / DSM 43160 / JCM 3152 / KCC A-0152 / KCTC 9177 / NBRC 13315 / NRRL B-3577 / G-20</strain>
    </source>
</reference>
<evidence type="ECO:0000313" key="3">
    <source>
        <dbReference type="EMBL" id="ADB73384.1"/>
    </source>
</evidence>